<dbReference type="EMBL" id="GGEC01068024">
    <property type="protein sequence ID" value="MBX48508.1"/>
    <property type="molecule type" value="Transcribed_RNA"/>
</dbReference>
<evidence type="ECO:0000313" key="1">
    <source>
        <dbReference type="EMBL" id="MBX48508.1"/>
    </source>
</evidence>
<protein>
    <submittedName>
        <fullName evidence="1">Uncharacterized protein</fullName>
    </submittedName>
</protein>
<dbReference type="AlphaFoldDB" id="A0A2P2P179"/>
<sequence length="47" mass="5427">MLSLVFQAIRAREKRGILQSEGTYLLQLQIFLKRCATTQVHYSKSCP</sequence>
<organism evidence="1">
    <name type="scientific">Rhizophora mucronata</name>
    <name type="common">Asiatic mangrove</name>
    <dbReference type="NCBI Taxonomy" id="61149"/>
    <lineage>
        <taxon>Eukaryota</taxon>
        <taxon>Viridiplantae</taxon>
        <taxon>Streptophyta</taxon>
        <taxon>Embryophyta</taxon>
        <taxon>Tracheophyta</taxon>
        <taxon>Spermatophyta</taxon>
        <taxon>Magnoliopsida</taxon>
        <taxon>eudicotyledons</taxon>
        <taxon>Gunneridae</taxon>
        <taxon>Pentapetalae</taxon>
        <taxon>rosids</taxon>
        <taxon>fabids</taxon>
        <taxon>Malpighiales</taxon>
        <taxon>Rhizophoraceae</taxon>
        <taxon>Rhizophora</taxon>
    </lineage>
</organism>
<reference evidence="1" key="1">
    <citation type="submission" date="2018-02" db="EMBL/GenBank/DDBJ databases">
        <title>Rhizophora mucronata_Transcriptome.</title>
        <authorList>
            <person name="Meera S.P."/>
            <person name="Sreeshan A."/>
            <person name="Augustine A."/>
        </authorList>
    </citation>
    <scope>NUCLEOTIDE SEQUENCE</scope>
    <source>
        <tissue evidence="1">Leaf</tissue>
    </source>
</reference>
<proteinExistence type="predicted"/>
<accession>A0A2P2P179</accession>
<name>A0A2P2P179_RHIMU</name>